<evidence type="ECO:0000313" key="2">
    <source>
        <dbReference type="EMBL" id="JAD87080.1"/>
    </source>
</evidence>
<sequence length="57" mass="5800">MDLAIKSVAADGETPSPMPTRILDNTSPGMNPATAGIIAVAKDHTTTPTSSTFLQSA</sequence>
<proteinExistence type="predicted"/>
<reference evidence="2" key="1">
    <citation type="submission" date="2014-09" db="EMBL/GenBank/DDBJ databases">
        <authorList>
            <person name="Magalhaes I.L.F."/>
            <person name="Oliveira U."/>
            <person name="Santos F.R."/>
            <person name="Vidigal T.H.D.A."/>
            <person name="Brescovit A.D."/>
            <person name="Santos A.J."/>
        </authorList>
    </citation>
    <scope>NUCLEOTIDE SEQUENCE</scope>
    <source>
        <tissue evidence="2">Shoot tissue taken approximately 20 cm above the soil surface</tissue>
    </source>
</reference>
<feature type="region of interest" description="Disordered" evidence="1">
    <location>
        <begin position="1"/>
        <end position="30"/>
    </location>
</feature>
<reference evidence="2" key="2">
    <citation type="journal article" date="2015" name="Data Brief">
        <title>Shoot transcriptome of the giant reed, Arundo donax.</title>
        <authorList>
            <person name="Barrero R.A."/>
            <person name="Guerrero F.D."/>
            <person name="Moolhuijzen P."/>
            <person name="Goolsby J.A."/>
            <person name="Tidwell J."/>
            <person name="Bellgard S.E."/>
            <person name="Bellgard M.I."/>
        </authorList>
    </citation>
    <scope>NUCLEOTIDE SEQUENCE</scope>
    <source>
        <tissue evidence="2">Shoot tissue taken approximately 20 cm above the soil surface</tissue>
    </source>
</reference>
<protein>
    <submittedName>
        <fullName evidence="2">Uncharacterized protein</fullName>
    </submittedName>
</protein>
<organism evidence="2">
    <name type="scientific">Arundo donax</name>
    <name type="common">Giant reed</name>
    <name type="synonym">Donax arundinaceus</name>
    <dbReference type="NCBI Taxonomy" id="35708"/>
    <lineage>
        <taxon>Eukaryota</taxon>
        <taxon>Viridiplantae</taxon>
        <taxon>Streptophyta</taxon>
        <taxon>Embryophyta</taxon>
        <taxon>Tracheophyta</taxon>
        <taxon>Spermatophyta</taxon>
        <taxon>Magnoliopsida</taxon>
        <taxon>Liliopsida</taxon>
        <taxon>Poales</taxon>
        <taxon>Poaceae</taxon>
        <taxon>PACMAD clade</taxon>
        <taxon>Arundinoideae</taxon>
        <taxon>Arundineae</taxon>
        <taxon>Arundo</taxon>
    </lineage>
</organism>
<evidence type="ECO:0000256" key="1">
    <source>
        <dbReference type="SAM" id="MobiDB-lite"/>
    </source>
</evidence>
<dbReference type="AlphaFoldDB" id="A0A0A9DN52"/>
<accession>A0A0A9DN52</accession>
<dbReference type="EMBL" id="GBRH01210815">
    <property type="protein sequence ID" value="JAD87080.1"/>
    <property type="molecule type" value="Transcribed_RNA"/>
</dbReference>
<name>A0A0A9DN52_ARUDO</name>